<sequence length="393" mass="45022">MPSTVVHDISLYEGVYINGVCSIATGVLLLYEYALTLPQEFETVWRRKWNATSLLLLLIRWTMVLLGVCSFLQPIQKSLVSPRCNIRIWILTIVRIICWAEIDFFIAFRLSAIWGHNRLLFAAIFVLGLAPVITNTISASISLPAYSPHLPGCFYKLRIAIPPSNFERSWKMYLCHEKYTHTTRCHRAGSHMGTGYFFVLFALNVAQIAVFNSQHALLTQFLQAIPLILASRFMMNLRQLGNRADWDTEAQPWTNYSTVVFNPNASYTLGNIGQYLDLGDELERDVPREWYELEDFAPDPDRSRTIDIGFSSTGAVYEYGNEPGPSIRGLHFVWLARPDPRYPFLVVLQHYAFSVFRLRRRRFVASTRTTGLPMSGRRRQYQSGASEAACLRK</sequence>
<comment type="caution">
    <text evidence="4">The sequence shown here is derived from an EMBL/GenBank/DDBJ whole genome shotgun (WGS) entry which is preliminary data.</text>
</comment>
<dbReference type="Pfam" id="PF20151">
    <property type="entry name" value="DUF6533"/>
    <property type="match status" value="1"/>
</dbReference>
<evidence type="ECO:0000256" key="2">
    <source>
        <dbReference type="SAM" id="Phobius"/>
    </source>
</evidence>
<evidence type="ECO:0000259" key="3">
    <source>
        <dbReference type="Pfam" id="PF20151"/>
    </source>
</evidence>
<accession>A0A9P3L8C1</accession>
<evidence type="ECO:0000256" key="1">
    <source>
        <dbReference type="SAM" id="MobiDB-lite"/>
    </source>
</evidence>
<keyword evidence="2" id="KW-1133">Transmembrane helix</keyword>
<evidence type="ECO:0000313" key="5">
    <source>
        <dbReference type="Proteomes" id="UP000703269"/>
    </source>
</evidence>
<reference evidence="4 5" key="1">
    <citation type="submission" date="2021-08" db="EMBL/GenBank/DDBJ databases">
        <title>Draft Genome Sequence of Phanerochaete sordida strain YK-624.</title>
        <authorList>
            <person name="Mori T."/>
            <person name="Dohra H."/>
            <person name="Suzuki T."/>
            <person name="Kawagishi H."/>
            <person name="Hirai H."/>
        </authorList>
    </citation>
    <scope>NUCLEOTIDE SEQUENCE [LARGE SCALE GENOMIC DNA]</scope>
    <source>
        <strain evidence="4 5">YK-624</strain>
    </source>
</reference>
<name>A0A9P3L8C1_9APHY</name>
<keyword evidence="2" id="KW-0472">Membrane</keyword>
<keyword evidence="2" id="KW-0812">Transmembrane</keyword>
<feature type="transmembrane region" description="Helical" evidence="2">
    <location>
        <begin position="86"/>
        <end position="107"/>
    </location>
</feature>
<keyword evidence="5" id="KW-1185">Reference proteome</keyword>
<dbReference type="InterPro" id="IPR045340">
    <property type="entry name" value="DUF6533"/>
</dbReference>
<dbReference type="Proteomes" id="UP000703269">
    <property type="component" value="Unassembled WGS sequence"/>
</dbReference>
<feature type="transmembrane region" description="Helical" evidence="2">
    <location>
        <begin position="54"/>
        <end position="74"/>
    </location>
</feature>
<proteinExistence type="predicted"/>
<evidence type="ECO:0000313" key="4">
    <source>
        <dbReference type="EMBL" id="GJE85359.1"/>
    </source>
</evidence>
<dbReference type="AlphaFoldDB" id="A0A9P3L8C1"/>
<feature type="transmembrane region" description="Helical" evidence="2">
    <location>
        <begin position="15"/>
        <end position="34"/>
    </location>
</feature>
<protein>
    <recommendedName>
        <fullName evidence="3">DUF6533 domain-containing protein</fullName>
    </recommendedName>
</protein>
<feature type="transmembrane region" description="Helical" evidence="2">
    <location>
        <begin position="119"/>
        <end position="141"/>
    </location>
</feature>
<organism evidence="4 5">
    <name type="scientific">Phanerochaete sordida</name>
    <dbReference type="NCBI Taxonomy" id="48140"/>
    <lineage>
        <taxon>Eukaryota</taxon>
        <taxon>Fungi</taxon>
        <taxon>Dikarya</taxon>
        <taxon>Basidiomycota</taxon>
        <taxon>Agaricomycotina</taxon>
        <taxon>Agaricomycetes</taxon>
        <taxon>Polyporales</taxon>
        <taxon>Phanerochaetaceae</taxon>
        <taxon>Phanerochaete</taxon>
    </lineage>
</organism>
<gene>
    <name evidence="4" type="ORF">PsYK624_014380</name>
</gene>
<feature type="transmembrane region" description="Helical" evidence="2">
    <location>
        <begin position="196"/>
        <end position="229"/>
    </location>
</feature>
<dbReference type="OrthoDB" id="2638860at2759"/>
<feature type="region of interest" description="Disordered" evidence="1">
    <location>
        <begin position="373"/>
        <end position="393"/>
    </location>
</feature>
<dbReference type="EMBL" id="BPQB01000002">
    <property type="protein sequence ID" value="GJE85359.1"/>
    <property type="molecule type" value="Genomic_DNA"/>
</dbReference>
<feature type="domain" description="DUF6533" evidence="3">
    <location>
        <begin position="21"/>
        <end position="65"/>
    </location>
</feature>